<dbReference type="EMBL" id="FZOC01000004">
    <property type="protein sequence ID" value="SNR97279.1"/>
    <property type="molecule type" value="Genomic_DNA"/>
</dbReference>
<evidence type="ECO:0008006" key="4">
    <source>
        <dbReference type="Google" id="ProtNLM"/>
    </source>
</evidence>
<feature type="transmembrane region" description="Helical" evidence="1">
    <location>
        <begin position="116"/>
        <end position="135"/>
    </location>
</feature>
<evidence type="ECO:0000313" key="3">
    <source>
        <dbReference type="Proteomes" id="UP000198324"/>
    </source>
</evidence>
<evidence type="ECO:0000313" key="2">
    <source>
        <dbReference type="EMBL" id="SNR97279.1"/>
    </source>
</evidence>
<dbReference type="RefSeq" id="WP_218819386.1">
    <property type="nucleotide sequence ID" value="NZ_FZOC01000004.1"/>
</dbReference>
<dbReference type="InterPro" id="IPR021218">
    <property type="entry name" value="DUF2784"/>
</dbReference>
<sequence length="145" mass="16034">MSPAGLRLLADIVLAAHMLLALFLTLGLAAILVGGPRWRLFGRGFGGWRWVHNRAFRVAHLVGMAVVAAEALLGVTCPLTDLESLLRVQAGGQPYPQSFIGHWLSRLLFYDFNERAFAAAYLAALGLTVWAWRRWPPDRAKGGRR</sequence>
<protein>
    <recommendedName>
        <fullName evidence="4">DUF2784 domain-containing protein</fullName>
    </recommendedName>
</protein>
<keyword evidence="1" id="KW-0472">Membrane</keyword>
<organism evidence="2 3">
    <name type="scientific">Humidesulfovibrio mexicanus</name>
    <dbReference type="NCBI Taxonomy" id="147047"/>
    <lineage>
        <taxon>Bacteria</taxon>
        <taxon>Pseudomonadati</taxon>
        <taxon>Thermodesulfobacteriota</taxon>
        <taxon>Desulfovibrionia</taxon>
        <taxon>Desulfovibrionales</taxon>
        <taxon>Desulfovibrionaceae</taxon>
        <taxon>Humidesulfovibrio</taxon>
    </lineage>
</organism>
<keyword evidence="3" id="KW-1185">Reference proteome</keyword>
<gene>
    <name evidence="2" type="ORF">SAMN04488503_2121</name>
</gene>
<name>A0A239AP15_9BACT</name>
<accession>A0A239AP15</accession>
<proteinExistence type="predicted"/>
<dbReference type="AlphaFoldDB" id="A0A239AP15"/>
<keyword evidence="1" id="KW-1133">Transmembrane helix</keyword>
<dbReference type="Pfam" id="PF10861">
    <property type="entry name" value="DUF2784"/>
    <property type="match status" value="1"/>
</dbReference>
<reference evidence="2 3" key="1">
    <citation type="submission" date="2017-06" db="EMBL/GenBank/DDBJ databases">
        <authorList>
            <person name="Kim H.J."/>
            <person name="Triplett B.A."/>
        </authorList>
    </citation>
    <scope>NUCLEOTIDE SEQUENCE [LARGE SCALE GENOMIC DNA]</scope>
    <source>
        <strain evidence="2 3">DSM 13116</strain>
    </source>
</reference>
<dbReference type="Proteomes" id="UP000198324">
    <property type="component" value="Unassembled WGS sequence"/>
</dbReference>
<keyword evidence="1" id="KW-0812">Transmembrane</keyword>
<feature type="transmembrane region" description="Helical" evidence="1">
    <location>
        <begin position="12"/>
        <end position="34"/>
    </location>
</feature>
<evidence type="ECO:0000256" key="1">
    <source>
        <dbReference type="SAM" id="Phobius"/>
    </source>
</evidence>
<feature type="transmembrane region" description="Helical" evidence="1">
    <location>
        <begin position="55"/>
        <end position="75"/>
    </location>
</feature>